<evidence type="ECO:0000313" key="2">
    <source>
        <dbReference type="Proteomes" id="UP000184342"/>
    </source>
</evidence>
<keyword evidence="2" id="KW-1185">Reference proteome</keyword>
<dbReference type="STRING" id="1122934.SAMN02745691_01039"/>
<proteinExistence type="predicted"/>
<gene>
    <name evidence="1" type="ORF">SAMN02745691_01039</name>
</gene>
<dbReference type="SUPFAM" id="SSF50249">
    <property type="entry name" value="Nucleic acid-binding proteins"/>
    <property type="match status" value="1"/>
</dbReference>
<protein>
    <submittedName>
        <fullName evidence="1">Cold shock protein, CspA family</fullName>
    </submittedName>
</protein>
<dbReference type="RefSeq" id="WP_073993301.1">
    <property type="nucleotide sequence ID" value="NZ_FQYT01000009.1"/>
</dbReference>
<sequence>MQKEIGRIIKLTDKGFGLIARGREGRYIMAYSFQAANVLTPDWKDLREGMIVEYDTTTTIRGNEAVNVVAIN</sequence>
<organism evidence="1 2">
    <name type="scientific">Parasporobacterium paucivorans DSM 15970</name>
    <dbReference type="NCBI Taxonomy" id="1122934"/>
    <lineage>
        <taxon>Bacteria</taxon>
        <taxon>Bacillati</taxon>
        <taxon>Bacillota</taxon>
        <taxon>Clostridia</taxon>
        <taxon>Lachnospirales</taxon>
        <taxon>Lachnospiraceae</taxon>
        <taxon>Parasporobacterium</taxon>
    </lineage>
</organism>
<dbReference type="AlphaFoldDB" id="A0A1M6F3A3"/>
<dbReference type="Proteomes" id="UP000184342">
    <property type="component" value="Unassembled WGS sequence"/>
</dbReference>
<evidence type="ECO:0000313" key="1">
    <source>
        <dbReference type="EMBL" id="SHI92162.1"/>
    </source>
</evidence>
<accession>A0A1M6F3A3</accession>
<dbReference type="InterPro" id="IPR012340">
    <property type="entry name" value="NA-bd_OB-fold"/>
</dbReference>
<reference evidence="1 2" key="1">
    <citation type="submission" date="2016-11" db="EMBL/GenBank/DDBJ databases">
        <authorList>
            <person name="Jaros S."/>
            <person name="Januszkiewicz K."/>
            <person name="Wedrychowicz H."/>
        </authorList>
    </citation>
    <scope>NUCLEOTIDE SEQUENCE [LARGE SCALE GENOMIC DNA]</scope>
    <source>
        <strain evidence="1 2">DSM 15970</strain>
    </source>
</reference>
<name>A0A1M6F3A3_9FIRM</name>
<dbReference type="Gene3D" id="2.40.50.140">
    <property type="entry name" value="Nucleic acid-binding proteins"/>
    <property type="match status" value="1"/>
</dbReference>
<dbReference type="EMBL" id="FQYT01000009">
    <property type="protein sequence ID" value="SHI92162.1"/>
    <property type="molecule type" value="Genomic_DNA"/>
</dbReference>